<dbReference type="InParanoid" id="B0DDG9"/>
<dbReference type="KEGG" id="lbc:LACBIDRAFT_298715"/>
<dbReference type="HOGENOM" id="CLU_2923021_0_0_1"/>
<evidence type="ECO:0000313" key="1">
    <source>
        <dbReference type="EMBL" id="EDR07607.1"/>
    </source>
</evidence>
<dbReference type="RefSeq" id="XP_001881999.1">
    <property type="nucleotide sequence ID" value="XM_001881964.1"/>
</dbReference>
<organism evidence="2">
    <name type="scientific">Laccaria bicolor (strain S238N-H82 / ATCC MYA-4686)</name>
    <name type="common">Bicoloured deceiver</name>
    <name type="synonym">Laccaria laccata var. bicolor</name>
    <dbReference type="NCBI Taxonomy" id="486041"/>
    <lineage>
        <taxon>Eukaryota</taxon>
        <taxon>Fungi</taxon>
        <taxon>Dikarya</taxon>
        <taxon>Basidiomycota</taxon>
        <taxon>Agaricomycotina</taxon>
        <taxon>Agaricomycetes</taxon>
        <taxon>Agaricomycetidae</taxon>
        <taxon>Agaricales</taxon>
        <taxon>Agaricineae</taxon>
        <taxon>Hydnangiaceae</taxon>
        <taxon>Laccaria</taxon>
    </lineage>
</organism>
<dbReference type="Proteomes" id="UP000001194">
    <property type="component" value="Unassembled WGS sequence"/>
</dbReference>
<keyword evidence="2" id="KW-1185">Reference proteome</keyword>
<accession>B0DDG9</accession>
<gene>
    <name evidence="1" type="ORF">LACBIDRAFT_298715</name>
</gene>
<dbReference type="GeneID" id="6077496"/>
<dbReference type="AlphaFoldDB" id="B0DDG9"/>
<reference evidence="1 2" key="1">
    <citation type="journal article" date="2008" name="Nature">
        <title>The genome of Laccaria bicolor provides insights into mycorrhizal symbiosis.</title>
        <authorList>
            <person name="Martin F."/>
            <person name="Aerts A."/>
            <person name="Ahren D."/>
            <person name="Brun A."/>
            <person name="Danchin E.G.J."/>
            <person name="Duchaussoy F."/>
            <person name="Gibon J."/>
            <person name="Kohler A."/>
            <person name="Lindquist E."/>
            <person name="Pereda V."/>
            <person name="Salamov A."/>
            <person name="Shapiro H.J."/>
            <person name="Wuyts J."/>
            <person name="Blaudez D."/>
            <person name="Buee M."/>
            <person name="Brokstein P."/>
            <person name="Canbaeck B."/>
            <person name="Cohen D."/>
            <person name="Courty P.E."/>
            <person name="Coutinho P.M."/>
            <person name="Delaruelle C."/>
            <person name="Detter J.C."/>
            <person name="Deveau A."/>
            <person name="DiFazio S."/>
            <person name="Duplessis S."/>
            <person name="Fraissinet-Tachet L."/>
            <person name="Lucic E."/>
            <person name="Frey-Klett P."/>
            <person name="Fourrey C."/>
            <person name="Feussner I."/>
            <person name="Gay G."/>
            <person name="Grimwood J."/>
            <person name="Hoegger P.J."/>
            <person name="Jain P."/>
            <person name="Kilaru S."/>
            <person name="Labbe J."/>
            <person name="Lin Y.C."/>
            <person name="Legue V."/>
            <person name="Le Tacon F."/>
            <person name="Marmeisse R."/>
            <person name="Melayah D."/>
            <person name="Montanini B."/>
            <person name="Muratet M."/>
            <person name="Nehls U."/>
            <person name="Niculita-Hirzel H."/>
            <person name="Oudot-Le Secq M.P."/>
            <person name="Peter M."/>
            <person name="Quesneville H."/>
            <person name="Rajashekar B."/>
            <person name="Reich M."/>
            <person name="Rouhier N."/>
            <person name="Schmutz J."/>
            <person name="Yin T."/>
            <person name="Chalot M."/>
            <person name="Henrissat B."/>
            <person name="Kuees U."/>
            <person name="Lucas S."/>
            <person name="Van de Peer Y."/>
            <person name="Podila G.K."/>
            <person name="Polle A."/>
            <person name="Pukkila P.J."/>
            <person name="Richardson P.M."/>
            <person name="Rouze P."/>
            <person name="Sanders I.R."/>
            <person name="Stajich J.E."/>
            <person name="Tunlid A."/>
            <person name="Tuskan G."/>
            <person name="Grigoriev I.V."/>
        </authorList>
    </citation>
    <scope>NUCLEOTIDE SEQUENCE [LARGE SCALE GENOMIC DNA]</scope>
    <source>
        <strain evidence="2">S238N-H82 / ATCC MYA-4686</strain>
    </source>
</reference>
<name>B0DDG9_LACBS</name>
<protein>
    <submittedName>
        <fullName evidence="1">Predicted protein</fullName>
    </submittedName>
</protein>
<evidence type="ECO:0000313" key="2">
    <source>
        <dbReference type="Proteomes" id="UP000001194"/>
    </source>
</evidence>
<sequence length="61" mass="6810">MFPNLRHATNYTPAVSNASPLLNYNVLLLICKRPQQLIASNPRSQGSTRRIDVCQTPLGCR</sequence>
<proteinExistence type="predicted"/>
<dbReference type="EMBL" id="DS547104">
    <property type="protein sequence ID" value="EDR07607.1"/>
    <property type="molecule type" value="Genomic_DNA"/>
</dbReference>